<keyword evidence="1" id="KW-0812">Transmembrane</keyword>
<keyword evidence="3" id="KW-1185">Reference proteome</keyword>
<organism evidence="2 3">
    <name type="scientific">Desulfoscipio gibsoniae DSM 7213</name>
    <dbReference type="NCBI Taxonomy" id="767817"/>
    <lineage>
        <taxon>Bacteria</taxon>
        <taxon>Bacillati</taxon>
        <taxon>Bacillota</taxon>
        <taxon>Clostridia</taxon>
        <taxon>Eubacteriales</taxon>
        <taxon>Desulfallaceae</taxon>
        <taxon>Desulfoscipio</taxon>
    </lineage>
</organism>
<keyword evidence="1" id="KW-1133">Transmembrane helix</keyword>
<dbReference type="Proteomes" id="UP000013520">
    <property type="component" value="Chromosome"/>
</dbReference>
<feature type="transmembrane region" description="Helical" evidence="1">
    <location>
        <begin position="13"/>
        <end position="33"/>
    </location>
</feature>
<sequence length="57" mass="6511">MEWQAVFNGAKEIPLWGFVVRATLLYFALIIGVRWMGHREVGILAGYNYLTAAKPDR</sequence>
<dbReference type="eggNOG" id="COG2323">
    <property type="taxonomic scope" value="Bacteria"/>
</dbReference>
<evidence type="ECO:0000313" key="3">
    <source>
        <dbReference type="Proteomes" id="UP000013520"/>
    </source>
</evidence>
<evidence type="ECO:0000256" key="1">
    <source>
        <dbReference type="SAM" id="Phobius"/>
    </source>
</evidence>
<protein>
    <submittedName>
        <fullName evidence="2">Uncharacterized protein</fullName>
    </submittedName>
</protein>
<dbReference type="OrthoDB" id="1682423at2"/>
<dbReference type="KEGG" id="dgi:Desgi_4235"/>
<evidence type="ECO:0000313" key="2">
    <source>
        <dbReference type="EMBL" id="AGL03485.1"/>
    </source>
</evidence>
<dbReference type="HOGENOM" id="CLU_2989212_0_0_9"/>
<dbReference type="RefSeq" id="WP_006521465.1">
    <property type="nucleotide sequence ID" value="NC_021184.1"/>
</dbReference>
<gene>
    <name evidence="2" type="ORF">Desgi_4235</name>
</gene>
<keyword evidence="1" id="KW-0472">Membrane</keyword>
<reference evidence="2 3" key="1">
    <citation type="submission" date="2012-01" db="EMBL/GenBank/DDBJ databases">
        <title>Complete sequence of Desulfotomaculum gibsoniae DSM 7213.</title>
        <authorList>
            <consortium name="US DOE Joint Genome Institute"/>
            <person name="Lucas S."/>
            <person name="Han J."/>
            <person name="Lapidus A."/>
            <person name="Cheng J.-F."/>
            <person name="Goodwin L."/>
            <person name="Pitluck S."/>
            <person name="Peters L."/>
            <person name="Ovchinnikova G."/>
            <person name="Teshima H."/>
            <person name="Detter J.C."/>
            <person name="Han C."/>
            <person name="Tapia R."/>
            <person name="Land M."/>
            <person name="Hauser L."/>
            <person name="Kyrpides N."/>
            <person name="Ivanova N."/>
            <person name="Pagani I."/>
            <person name="Parshina S."/>
            <person name="Plugge C."/>
            <person name="Muyzer G."/>
            <person name="Kuever J."/>
            <person name="Ivanova A."/>
            <person name="Nazina T."/>
            <person name="Klenk H.-P."/>
            <person name="Brambilla E."/>
            <person name="Spring S."/>
            <person name="Stams A.F."/>
            <person name="Woyke T."/>
        </authorList>
    </citation>
    <scope>NUCLEOTIDE SEQUENCE [LARGE SCALE GENOMIC DNA]</scope>
    <source>
        <strain evidence="2 3">DSM 7213</strain>
    </source>
</reference>
<accession>R4KSB7</accession>
<proteinExistence type="predicted"/>
<dbReference type="EMBL" id="CP003273">
    <property type="protein sequence ID" value="AGL03485.1"/>
    <property type="molecule type" value="Genomic_DNA"/>
</dbReference>
<dbReference type="AlphaFoldDB" id="R4KSB7"/>
<name>R4KSB7_9FIRM</name>